<dbReference type="FunFam" id="3.40.50.12780:FF:000003">
    <property type="entry name" value="Long-chain-fatty-acid--CoA ligase FadD"/>
    <property type="match status" value="1"/>
</dbReference>
<evidence type="ECO:0000256" key="10">
    <source>
        <dbReference type="ARBA" id="ARBA00023223"/>
    </source>
</evidence>
<evidence type="ECO:0000256" key="13">
    <source>
        <dbReference type="SAM" id="MobiDB-lite"/>
    </source>
</evidence>
<evidence type="ECO:0000259" key="14">
    <source>
        <dbReference type="Pfam" id="PF00501"/>
    </source>
</evidence>
<sequence>MRSPTIRLSTQGLFIVRNSCKKSSNATQLVRCITTKSVQVNNTNKVEPNLKNNNNNNNNNNKNNDKYLHYTSADGYYKTSPYEPVASLNTTLDKYVWRNLKNWQNNVAALDIVNGRQYTFAELRDCSAALAIRLQRKFKLLKGDVLAICLPNVPEYPGAILGAIEAGLTITTVNPLYTAEEISRQLIFSNAKFIIGTCRGFSVLSDACKLAKKNIPIACVRMAADELLPERGIDFFEIFKPDDHLDYSQLQHYDSDPSDLVLLPFSSGTTGLPKGVMLSHNNIVTNAEQIQVIIPTDCTHNQEVIPTMLPFFHIYGLTVTMISRLSFGCKLVTMPQFKPEDLMKSLNDHKGSILNLVPPIALFMINSSKMSYKTAPNLRMVLSGAAPIAISDIERFIKKFPYTKFLQGYGMTETSPVVLLTPIGNKRYASTGFPTSNTETKIVSFESGDLKGLGPNQTGELCIRGPQVMQGYLNNPQATDEAFYPGGWLRTGDVAHYDEDGYFYITDRMKELIKVKGFQVPPAELEAILRNHPKILDAAVFGVPHAINGEVPKALVVLRPEMKASEEEICKYVANRVAHYKQLVGGIIFTNEVPKNPTGKILRRILKEQYST</sequence>
<dbReference type="FunFam" id="3.30.300.30:FF:000007">
    <property type="entry name" value="4-coumarate--CoA ligase 2"/>
    <property type="match status" value="1"/>
</dbReference>
<dbReference type="VEuPathDB" id="VectorBase:GAUT050222"/>
<evidence type="ECO:0000256" key="7">
    <source>
        <dbReference type="ARBA" id="ARBA00023002"/>
    </source>
</evidence>
<dbReference type="PANTHER" id="PTHR24096:SF422">
    <property type="entry name" value="BCDNA.GH02901"/>
    <property type="match status" value="1"/>
</dbReference>
<dbReference type="CDD" id="cd05911">
    <property type="entry name" value="Firefly_Luc_like"/>
    <property type="match status" value="1"/>
</dbReference>
<evidence type="ECO:0000313" key="16">
    <source>
        <dbReference type="EnsemblMetazoa" id="GAUT050222-PA"/>
    </source>
</evidence>
<dbReference type="EnsemblMetazoa" id="GAUT050222-RA">
    <property type="protein sequence ID" value="GAUT050222-PA"/>
    <property type="gene ID" value="GAUT050222"/>
</dbReference>
<comment type="catalytic activity">
    <reaction evidence="12">
        <text>firefly D-luciferin + ATP + O2 = firefly oxyluciferin + hnu + AMP + CO2 + diphosphate</text>
        <dbReference type="Rhea" id="RHEA:10732"/>
        <dbReference type="ChEBI" id="CHEBI:15379"/>
        <dbReference type="ChEBI" id="CHEBI:16526"/>
        <dbReference type="ChEBI" id="CHEBI:16792"/>
        <dbReference type="ChEBI" id="CHEBI:30212"/>
        <dbReference type="ChEBI" id="CHEBI:30616"/>
        <dbReference type="ChEBI" id="CHEBI:33019"/>
        <dbReference type="ChEBI" id="CHEBI:58038"/>
        <dbReference type="ChEBI" id="CHEBI:456215"/>
        <dbReference type="EC" id="1.13.12.7"/>
    </reaction>
</comment>
<proteinExistence type="inferred from homology"/>
<reference evidence="16" key="1">
    <citation type="submission" date="2020-05" db="UniProtKB">
        <authorList>
            <consortium name="EnsemblMetazoa"/>
        </authorList>
    </citation>
    <scope>IDENTIFICATION</scope>
    <source>
        <strain evidence="16">TTRI</strain>
    </source>
</reference>
<evidence type="ECO:0000256" key="11">
    <source>
        <dbReference type="ARBA" id="ARBA00023262"/>
    </source>
</evidence>
<dbReference type="GO" id="GO:0004467">
    <property type="term" value="F:long-chain fatty acid-CoA ligase activity"/>
    <property type="evidence" value="ECO:0007669"/>
    <property type="project" value="TreeGrafter"/>
</dbReference>
<keyword evidence="6" id="KW-0067">ATP-binding</keyword>
<evidence type="ECO:0000259" key="15">
    <source>
        <dbReference type="Pfam" id="PF13193"/>
    </source>
</evidence>
<dbReference type="Gene3D" id="3.30.300.30">
    <property type="match status" value="1"/>
</dbReference>
<dbReference type="Pfam" id="PF00501">
    <property type="entry name" value="AMP-binding"/>
    <property type="match status" value="1"/>
</dbReference>
<feature type="compositionally biased region" description="Low complexity" evidence="13">
    <location>
        <begin position="43"/>
        <end position="62"/>
    </location>
</feature>
<comment type="subcellular location">
    <subcellularLocation>
        <location evidence="1">Peroxisome</location>
    </subcellularLocation>
</comment>
<accession>A0A1A9VWU1</accession>
<keyword evidence="11" id="KW-0599">Photoprotein</keyword>
<dbReference type="GO" id="GO:0008218">
    <property type="term" value="P:bioluminescence"/>
    <property type="evidence" value="ECO:0007669"/>
    <property type="project" value="UniProtKB-KW"/>
</dbReference>
<evidence type="ECO:0000256" key="4">
    <source>
        <dbReference type="ARBA" id="ARBA00019043"/>
    </source>
</evidence>
<evidence type="ECO:0000256" key="9">
    <source>
        <dbReference type="ARBA" id="ARBA00023140"/>
    </source>
</evidence>
<evidence type="ECO:0000256" key="8">
    <source>
        <dbReference type="ARBA" id="ARBA00023033"/>
    </source>
</evidence>
<dbReference type="InterPro" id="IPR000873">
    <property type="entry name" value="AMP-dep_synth/lig_dom"/>
</dbReference>
<keyword evidence="10" id="KW-0455">Luminescence</keyword>
<keyword evidence="9" id="KW-0576">Peroxisome</keyword>
<comment type="similarity">
    <text evidence="2">Belongs to the ATP-dependent AMP-binding enzyme family.</text>
</comment>
<organism evidence="16 17">
    <name type="scientific">Glossina austeni</name>
    <name type="common">Savannah tsetse fly</name>
    <dbReference type="NCBI Taxonomy" id="7395"/>
    <lineage>
        <taxon>Eukaryota</taxon>
        <taxon>Metazoa</taxon>
        <taxon>Ecdysozoa</taxon>
        <taxon>Arthropoda</taxon>
        <taxon>Hexapoda</taxon>
        <taxon>Insecta</taxon>
        <taxon>Pterygota</taxon>
        <taxon>Neoptera</taxon>
        <taxon>Endopterygota</taxon>
        <taxon>Diptera</taxon>
        <taxon>Brachycera</taxon>
        <taxon>Muscomorpha</taxon>
        <taxon>Hippoboscoidea</taxon>
        <taxon>Glossinidae</taxon>
        <taxon>Glossina</taxon>
    </lineage>
</organism>
<dbReference type="GO" id="GO:0005777">
    <property type="term" value="C:peroxisome"/>
    <property type="evidence" value="ECO:0007669"/>
    <property type="project" value="UniProtKB-SubCell"/>
</dbReference>
<keyword evidence="8" id="KW-0503">Monooxygenase</keyword>
<feature type="domain" description="AMP-binding enzyme C-terminal" evidence="15">
    <location>
        <begin position="524"/>
        <end position="600"/>
    </location>
</feature>
<feature type="domain" description="AMP-dependent synthetase/ligase" evidence="14">
    <location>
        <begin position="98"/>
        <end position="473"/>
    </location>
</feature>
<dbReference type="PROSITE" id="PS00455">
    <property type="entry name" value="AMP_BINDING"/>
    <property type="match status" value="1"/>
</dbReference>
<dbReference type="GO" id="GO:0004497">
    <property type="term" value="F:monooxygenase activity"/>
    <property type="evidence" value="ECO:0007669"/>
    <property type="project" value="UniProtKB-KW"/>
</dbReference>
<dbReference type="Pfam" id="PF13193">
    <property type="entry name" value="AMP-binding_C"/>
    <property type="match status" value="1"/>
</dbReference>
<keyword evidence="17" id="KW-1185">Reference proteome</keyword>
<evidence type="ECO:0000256" key="12">
    <source>
        <dbReference type="ARBA" id="ARBA00048497"/>
    </source>
</evidence>
<dbReference type="EC" id="1.13.12.7" evidence="3"/>
<keyword evidence="7" id="KW-0560">Oxidoreductase</keyword>
<dbReference type="InterPro" id="IPR045851">
    <property type="entry name" value="AMP-bd_C_sf"/>
</dbReference>
<protein>
    <recommendedName>
        <fullName evidence="4">Luciferin 4-monooxygenase</fullName>
        <ecNumber evidence="3">1.13.12.7</ecNumber>
    </recommendedName>
</protein>
<name>A0A1A9VWU1_GLOAU</name>
<evidence type="ECO:0000256" key="6">
    <source>
        <dbReference type="ARBA" id="ARBA00022840"/>
    </source>
</evidence>
<evidence type="ECO:0000256" key="5">
    <source>
        <dbReference type="ARBA" id="ARBA00022741"/>
    </source>
</evidence>
<dbReference type="AlphaFoldDB" id="A0A1A9VWU1"/>
<dbReference type="SUPFAM" id="SSF56801">
    <property type="entry name" value="Acetyl-CoA synthetase-like"/>
    <property type="match status" value="1"/>
</dbReference>
<feature type="region of interest" description="Disordered" evidence="13">
    <location>
        <begin position="43"/>
        <end position="65"/>
    </location>
</feature>
<keyword evidence="5" id="KW-0547">Nucleotide-binding</keyword>
<dbReference type="PANTHER" id="PTHR24096">
    <property type="entry name" value="LONG-CHAIN-FATTY-ACID--COA LIGASE"/>
    <property type="match status" value="1"/>
</dbReference>
<evidence type="ECO:0000256" key="2">
    <source>
        <dbReference type="ARBA" id="ARBA00006432"/>
    </source>
</evidence>
<dbReference type="InterPro" id="IPR025110">
    <property type="entry name" value="AMP-bd_C"/>
</dbReference>
<evidence type="ECO:0000256" key="3">
    <source>
        <dbReference type="ARBA" id="ARBA00012532"/>
    </source>
</evidence>
<evidence type="ECO:0000313" key="17">
    <source>
        <dbReference type="Proteomes" id="UP000078200"/>
    </source>
</evidence>
<dbReference type="Gene3D" id="3.40.50.12780">
    <property type="entry name" value="N-terminal domain of ligase-like"/>
    <property type="match status" value="1"/>
</dbReference>
<evidence type="ECO:0000256" key="1">
    <source>
        <dbReference type="ARBA" id="ARBA00004275"/>
    </source>
</evidence>
<dbReference type="Proteomes" id="UP000078200">
    <property type="component" value="Unassembled WGS sequence"/>
</dbReference>
<dbReference type="GO" id="GO:0046949">
    <property type="term" value="P:fatty-acyl-CoA biosynthetic process"/>
    <property type="evidence" value="ECO:0007669"/>
    <property type="project" value="TreeGrafter"/>
</dbReference>
<dbReference type="InterPro" id="IPR042099">
    <property type="entry name" value="ANL_N_sf"/>
</dbReference>
<dbReference type="InterPro" id="IPR020845">
    <property type="entry name" value="AMP-binding_CS"/>
</dbReference>
<dbReference type="STRING" id="7395.A0A1A9VWU1"/>
<dbReference type="GO" id="GO:0005524">
    <property type="term" value="F:ATP binding"/>
    <property type="evidence" value="ECO:0007669"/>
    <property type="project" value="UniProtKB-KW"/>
</dbReference>